<sequence>MTGTSFGVRTQRPGGDRAGRIRTMVSGRQTRADIVVSTALLAVSFAATICNLVFAIRAMPSLRECAAMACTYTGDFDVLAITFLTSLLVGTTFGVHAVLNMLNRRSSWGYALLDALVSVGSLVGALAIVSAL</sequence>
<evidence type="ECO:0000313" key="3">
    <source>
        <dbReference type="Proteomes" id="UP000317291"/>
    </source>
</evidence>
<comment type="caution">
    <text evidence="2">The sequence shown here is derived from an EMBL/GenBank/DDBJ whole genome shotgun (WGS) entry which is preliminary data.</text>
</comment>
<keyword evidence="1" id="KW-0472">Membrane</keyword>
<organism evidence="2 3">
    <name type="scientific">Tsukamurella asaccharolytica</name>
    <dbReference type="NCBI Taxonomy" id="2592067"/>
    <lineage>
        <taxon>Bacteria</taxon>
        <taxon>Bacillati</taxon>
        <taxon>Actinomycetota</taxon>
        <taxon>Actinomycetes</taxon>
        <taxon>Mycobacteriales</taxon>
        <taxon>Tsukamurellaceae</taxon>
        <taxon>Tsukamurella</taxon>
    </lineage>
</organism>
<dbReference type="Proteomes" id="UP000317291">
    <property type="component" value="Unassembled WGS sequence"/>
</dbReference>
<dbReference type="RefSeq" id="WP_146559192.1">
    <property type="nucleotide sequence ID" value="NZ_VIGW01000001.1"/>
</dbReference>
<keyword evidence="1" id="KW-1133">Transmembrane helix</keyword>
<keyword evidence="3" id="KW-1185">Reference proteome</keyword>
<dbReference type="OrthoDB" id="4773752at2"/>
<feature type="transmembrane region" description="Helical" evidence="1">
    <location>
        <begin position="78"/>
        <end position="99"/>
    </location>
</feature>
<evidence type="ECO:0000313" key="2">
    <source>
        <dbReference type="EMBL" id="TWS21457.1"/>
    </source>
</evidence>
<proteinExistence type="predicted"/>
<evidence type="ECO:0000256" key="1">
    <source>
        <dbReference type="SAM" id="Phobius"/>
    </source>
</evidence>
<protein>
    <submittedName>
        <fullName evidence="2">Uncharacterized protein</fullName>
    </submittedName>
</protein>
<reference evidence="2 3" key="1">
    <citation type="submission" date="2019-06" db="EMBL/GenBank/DDBJ databases">
        <title>Tsukamurella conjunctivitidis sp. nov., Tsukamurella assacharolytica sp. nov. and Tsukamurella sputae sp. nov. isolated from patients with conjunctivitis, bacteraemia (lymphoma) and respiratory infection (sputum) in Hong Kong.</title>
        <authorList>
            <person name="Teng J.L.L."/>
            <person name="Lee H.H."/>
            <person name="Fong J.Y.H."/>
            <person name="Fok K.M.N."/>
            <person name="Lau S.K.P."/>
            <person name="Woo P.C.Y."/>
        </authorList>
    </citation>
    <scope>NUCLEOTIDE SEQUENCE [LARGE SCALE GENOMIC DNA]</scope>
    <source>
        <strain evidence="2 3">HKU71</strain>
    </source>
</reference>
<gene>
    <name evidence="2" type="ORF">FK529_02355</name>
</gene>
<feature type="transmembrane region" description="Helical" evidence="1">
    <location>
        <begin position="34"/>
        <end position="58"/>
    </location>
</feature>
<dbReference type="AlphaFoldDB" id="A0A5C5REN8"/>
<accession>A0A5C5REN8</accession>
<dbReference type="EMBL" id="VIGW01000001">
    <property type="protein sequence ID" value="TWS21457.1"/>
    <property type="molecule type" value="Genomic_DNA"/>
</dbReference>
<name>A0A5C5REN8_9ACTN</name>
<keyword evidence="1" id="KW-0812">Transmembrane</keyword>
<feature type="transmembrane region" description="Helical" evidence="1">
    <location>
        <begin position="111"/>
        <end position="131"/>
    </location>
</feature>